<evidence type="ECO:0000259" key="3">
    <source>
        <dbReference type="Pfam" id="PF07714"/>
    </source>
</evidence>
<keyword evidence="2" id="KW-0732">Signal</keyword>
<sequence>MLVGQVLILDFSMVSPSQCEEGPSQPKENNKRKFTKESNTSFKVMSLNFKKRTHLLHKPDLQGVVVADSTTYPTVCLREDSADNEYAFHIMHDLNHQNILSLKLLCDNKLSKDPTSVATFVEPYDGLLWSMVAGDQFADKCDHIPSPELQNYLSQIAEGIDFLRKNNLYHGDLSWDTTLYHGSTVKLAGFKSKESVMTKEEAQWYDWTCYLAMLKYVSESALALSTSDRNYFCGDLDSLINMLQTLDRTSLSTIKDTVFEHIFFWKLPRRLKFFAHTISLKLKDARFRNELSKSAIRGKSWNVNCSPEFKGLLKRMNNYQEAQRQNSRKDKKGKATKNKNEAYDGDSLNDYVRVICGACTHWRQLQVDVDSIIRVNHPTLFSDVKNILEISEREAAASDVYVVQKDPQEPCCTATI</sequence>
<dbReference type="Pfam" id="PF07714">
    <property type="entry name" value="PK_Tyr_Ser-Thr"/>
    <property type="match status" value="1"/>
</dbReference>
<dbReference type="InterPro" id="IPR045133">
    <property type="entry name" value="IRE1/2-like"/>
</dbReference>
<evidence type="ECO:0000313" key="4">
    <source>
        <dbReference type="EMBL" id="TKW09180.1"/>
    </source>
</evidence>
<protein>
    <recommendedName>
        <fullName evidence="3">Serine-threonine/tyrosine-protein kinase catalytic domain-containing protein</fullName>
    </recommendedName>
</protein>
<name>A0A4U6U142_SETVI</name>
<dbReference type="SUPFAM" id="SSF56112">
    <property type="entry name" value="Protein kinase-like (PK-like)"/>
    <property type="match status" value="1"/>
</dbReference>
<dbReference type="Proteomes" id="UP000298652">
    <property type="component" value="Chromosome 6"/>
</dbReference>
<organism evidence="4 5">
    <name type="scientific">Setaria viridis</name>
    <name type="common">Green bristlegrass</name>
    <name type="synonym">Setaria italica subsp. viridis</name>
    <dbReference type="NCBI Taxonomy" id="4556"/>
    <lineage>
        <taxon>Eukaryota</taxon>
        <taxon>Viridiplantae</taxon>
        <taxon>Streptophyta</taxon>
        <taxon>Embryophyta</taxon>
        <taxon>Tracheophyta</taxon>
        <taxon>Spermatophyta</taxon>
        <taxon>Magnoliopsida</taxon>
        <taxon>Liliopsida</taxon>
        <taxon>Poales</taxon>
        <taxon>Poaceae</taxon>
        <taxon>PACMAD clade</taxon>
        <taxon>Panicoideae</taxon>
        <taxon>Panicodae</taxon>
        <taxon>Paniceae</taxon>
        <taxon>Cenchrinae</taxon>
        <taxon>Setaria</taxon>
    </lineage>
</organism>
<accession>A0A4U6U142</accession>
<dbReference type="Gene3D" id="1.10.510.10">
    <property type="entry name" value="Transferase(Phosphotransferase) domain 1"/>
    <property type="match status" value="1"/>
</dbReference>
<reference evidence="4" key="1">
    <citation type="submission" date="2019-03" db="EMBL/GenBank/DDBJ databases">
        <title>WGS assembly of Setaria viridis.</title>
        <authorList>
            <person name="Huang P."/>
            <person name="Jenkins J."/>
            <person name="Grimwood J."/>
            <person name="Barry K."/>
            <person name="Healey A."/>
            <person name="Mamidi S."/>
            <person name="Sreedasyam A."/>
            <person name="Shu S."/>
            <person name="Feldman M."/>
            <person name="Wu J."/>
            <person name="Yu Y."/>
            <person name="Chen C."/>
            <person name="Johnson J."/>
            <person name="Rokhsar D."/>
            <person name="Baxter I."/>
            <person name="Schmutz J."/>
            <person name="Brutnell T."/>
            <person name="Kellogg E."/>
        </authorList>
    </citation>
    <scope>NUCLEOTIDE SEQUENCE [LARGE SCALE GENOMIC DNA]</scope>
</reference>
<feature type="region of interest" description="Disordered" evidence="1">
    <location>
        <begin position="320"/>
        <end position="341"/>
    </location>
</feature>
<dbReference type="GO" id="GO:0004521">
    <property type="term" value="F:RNA endonuclease activity"/>
    <property type="evidence" value="ECO:0007669"/>
    <property type="project" value="InterPro"/>
</dbReference>
<evidence type="ECO:0000313" key="5">
    <source>
        <dbReference type="Proteomes" id="UP000298652"/>
    </source>
</evidence>
<feature type="chain" id="PRO_5020596163" description="Serine-threonine/tyrosine-protein kinase catalytic domain-containing protein" evidence="2">
    <location>
        <begin position="20"/>
        <end position="416"/>
    </location>
</feature>
<evidence type="ECO:0000256" key="2">
    <source>
        <dbReference type="SAM" id="SignalP"/>
    </source>
</evidence>
<dbReference type="OMA" id="MYTHENE"/>
<evidence type="ECO:0000256" key="1">
    <source>
        <dbReference type="SAM" id="MobiDB-lite"/>
    </source>
</evidence>
<dbReference type="PANTHER" id="PTHR13954">
    <property type="entry name" value="IRE1-RELATED"/>
    <property type="match status" value="1"/>
</dbReference>
<dbReference type="InterPro" id="IPR001245">
    <property type="entry name" value="Ser-Thr/Tyr_kinase_cat_dom"/>
</dbReference>
<gene>
    <name evidence="4" type="ORF">SEVIR_6G076500v2</name>
</gene>
<dbReference type="GO" id="GO:0030968">
    <property type="term" value="P:endoplasmic reticulum unfolded protein response"/>
    <property type="evidence" value="ECO:0007669"/>
    <property type="project" value="InterPro"/>
</dbReference>
<dbReference type="Gramene" id="TKW09180">
    <property type="protein sequence ID" value="TKW09180"/>
    <property type="gene ID" value="SEVIR_6G076500v2"/>
</dbReference>
<dbReference type="InterPro" id="IPR011009">
    <property type="entry name" value="Kinase-like_dom_sf"/>
</dbReference>
<feature type="signal peptide" evidence="2">
    <location>
        <begin position="1"/>
        <end position="19"/>
    </location>
</feature>
<feature type="domain" description="Serine-threonine/tyrosine-protein kinase catalytic" evidence="3">
    <location>
        <begin position="87"/>
        <end position="197"/>
    </location>
</feature>
<dbReference type="GO" id="GO:0004674">
    <property type="term" value="F:protein serine/threonine kinase activity"/>
    <property type="evidence" value="ECO:0007669"/>
    <property type="project" value="InterPro"/>
</dbReference>
<dbReference type="PANTHER" id="PTHR13954:SF6">
    <property type="entry name" value="NON-SPECIFIC SERINE_THREONINE PROTEIN KINASE"/>
    <property type="match status" value="1"/>
</dbReference>
<dbReference type="AlphaFoldDB" id="A0A4U6U142"/>
<keyword evidence="5" id="KW-1185">Reference proteome</keyword>
<proteinExistence type="predicted"/>
<dbReference type="EMBL" id="CM016557">
    <property type="protein sequence ID" value="TKW09180.1"/>
    <property type="molecule type" value="Genomic_DNA"/>
</dbReference>